<gene>
    <name evidence="2" type="ORF">CC77DRAFT_1049797</name>
</gene>
<feature type="region of interest" description="Disordered" evidence="1">
    <location>
        <begin position="80"/>
        <end position="112"/>
    </location>
</feature>
<proteinExistence type="predicted"/>
<evidence type="ECO:0000256" key="1">
    <source>
        <dbReference type="SAM" id="MobiDB-lite"/>
    </source>
</evidence>
<reference evidence="2 3" key="1">
    <citation type="submission" date="2016-05" db="EMBL/GenBank/DDBJ databases">
        <title>Comparative analysis of secretome profiles of manganese(II)-oxidizing ascomycete fungi.</title>
        <authorList>
            <consortium name="DOE Joint Genome Institute"/>
            <person name="Zeiner C.A."/>
            <person name="Purvine S.O."/>
            <person name="Zink E.M."/>
            <person name="Wu S."/>
            <person name="Pasa-Tolic L."/>
            <person name="Chaput D.L."/>
            <person name="Haridas S."/>
            <person name="Grigoriev I.V."/>
            <person name="Santelli C.M."/>
            <person name="Hansel C.M."/>
        </authorList>
    </citation>
    <scope>NUCLEOTIDE SEQUENCE [LARGE SCALE GENOMIC DNA]</scope>
    <source>
        <strain evidence="2 3">SRC1lrK2f</strain>
    </source>
</reference>
<organism evidence="2 3">
    <name type="scientific">Alternaria alternata</name>
    <name type="common">Alternaria rot fungus</name>
    <name type="synonym">Torula alternata</name>
    <dbReference type="NCBI Taxonomy" id="5599"/>
    <lineage>
        <taxon>Eukaryota</taxon>
        <taxon>Fungi</taxon>
        <taxon>Dikarya</taxon>
        <taxon>Ascomycota</taxon>
        <taxon>Pezizomycotina</taxon>
        <taxon>Dothideomycetes</taxon>
        <taxon>Pleosporomycetidae</taxon>
        <taxon>Pleosporales</taxon>
        <taxon>Pleosporineae</taxon>
        <taxon>Pleosporaceae</taxon>
        <taxon>Alternaria</taxon>
        <taxon>Alternaria sect. Alternaria</taxon>
        <taxon>Alternaria alternata complex</taxon>
    </lineage>
</organism>
<feature type="region of interest" description="Disordered" evidence="1">
    <location>
        <begin position="166"/>
        <end position="186"/>
    </location>
</feature>
<dbReference type="VEuPathDB" id="FungiDB:CC77DRAFT_1049797"/>
<evidence type="ECO:0000313" key="2">
    <source>
        <dbReference type="EMBL" id="OAG21228.1"/>
    </source>
</evidence>
<dbReference type="KEGG" id="aalt:CC77DRAFT_1049797"/>
<dbReference type="Proteomes" id="UP000077248">
    <property type="component" value="Unassembled WGS sequence"/>
</dbReference>
<keyword evidence="3" id="KW-1185">Reference proteome</keyword>
<dbReference type="RefSeq" id="XP_018386649.1">
    <property type="nucleotide sequence ID" value="XM_018527590.1"/>
</dbReference>
<dbReference type="GeneID" id="29113184"/>
<accession>A0A177DP89</accession>
<protein>
    <submittedName>
        <fullName evidence="2">Uncharacterized protein</fullName>
    </submittedName>
</protein>
<name>A0A177DP89_ALTAL</name>
<sequence length="186" mass="19954">MLNAFEVHRDDRADSTTSHATIIKFTKASNAIIVVDLDIVMLAAQLLLSARTFYEVILCVHPMNHERLVTLTLGAGYLGKGKQRADPPQASRGPLNQEIISDSDEDMDSNGQTMSCVSVEAPTNDLTDPIISASSDAAIGVPSSIAGTQKTRRGSLSYGLPFLNLRIPKSGQRPPGRSGAARSLHR</sequence>
<evidence type="ECO:0000313" key="3">
    <source>
        <dbReference type="Proteomes" id="UP000077248"/>
    </source>
</evidence>
<dbReference type="EMBL" id="KV441477">
    <property type="protein sequence ID" value="OAG21228.1"/>
    <property type="molecule type" value="Genomic_DNA"/>
</dbReference>
<dbReference type="AlphaFoldDB" id="A0A177DP89"/>